<name>A0A839F4U0_9GAMM</name>
<keyword evidence="3" id="KW-1185">Reference proteome</keyword>
<proteinExistence type="predicted"/>
<dbReference type="EMBL" id="JACGXL010000002">
    <property type="protein sequence ID" value="MBA8887211.1"/>
    <property type="molecule type" value="Genomic_DNA"/>
</dbReference>
<evidence type="ECO:0000313" key="2">
    <source>
        <dbReference type="EMBL" id="MBA8887211.1"/>
    </source>
</evidence>
<keyword evidence="1" id="KW-0732">Signal</keyword>
<gene>
    <name evidence="2" type="ORF">FHW12_001425</name>
</gene>
<protein>
    <submittedName>
        <fullName evidence="2">Uncharacterized protein</fullName>
    </submittedName>
</protein>
<dbReference type="Proteomes" id="UP000550401">
    <property type="component" value="Unassembled WGS sequence"/>
</dbReference>
<feature type="chain" id="PRO_5032929030" evidence="1">
    <location>
        <begin position="23"/>
        <end position="665"/>
    </location>
</feature>
<reference evidence="2 3" key="1">
    <citation type="submission" date="2020-07" db="EMBL/GenBank/DDBJ databases">
        <title>Genomic Encyclopedia of Type Strains, Phase IV (KMG-V): Genome sequencing to study the core and pangenomes of soil and plant-associated prokaryotes.</title>
        <authorList>
            <person name="Whitman W."/>
        </authorList>
    </citation>
    <scope>NUCLEOTIDE SEQUENCE [LARGE SCALE GENOMIC DNA]</scope>
    <source>
        <strain evidence="2 3">RH2WT43</strain>
    </source>
</reference>
<evidence type="ECO:0000256" key="1">
    <source>
        <dbReference type="SAM" id="SignalP"/>
    </source>
</evidence>
<accession>A0A839F4U0</accession>
<dbReference type="AlphaFoldDB" id="A0A839F4U0"/>
<comment type="caution">
    <text evidence="2">The sequence shown here is derived from an EMBL/GenBank/DDBJ whole genome shotgun (WGS) entry which is preliminary data.</text>
</comment>
<evidence type="ECO:0000313" key="3">
    <source>
        <dbReference type="Proteomes" id="UP000550401"/>
    </source>
</evidence>
<dbReference type="RefSeq" id="WP_182530298.1">
    <property type="nucleotide sequence ID" value="NZ_JACGXL010000002.1"/>
</dbReference>
<feature type="signal peptide" evidence="1">
    <location>
        <begin position="1"/>
        <end position="22"/>
    </location>
</feature>
<organism evidence="2 3">
    <name type="scientific">Dokdonella fugitiva</name>
    <dbReference type="NCBI Taxonomy" id="328517"/>
    <lineage>
        <taxon>Bacteria</taxon>
        <taxon>Pseudomonadati</taxon>
        <taxon>Pseudomonadota</taxon>
        <taxon>Gammaproteobacteria</taxon>
        <taxon>Lysobacterales</taxon>
        <taxon>Rhodanobacteraceae</taxon>
        <taxon>Dokdonella</taxon>
    </lineage>
</organism>
<sequence length="665" mass="71007">MRASLLAMFVAAASIAAAPVVAASTAPAPSADDGSWFASGGRTRIEFNPDALRRFDLAIERVDGALDRVEGVPGLRYDASEFAALAASDLQFNHHGAALSGIGGGALRHAGGLVLRHRGESFDLRGFALRASADTRLGLDLVDAQGRAWFTADHAHYGFEGDGDARDVFAMRHMNLRLAPRLAALLGARPGAVVGGLDLHASTSAVPALAPAGGVCNAPWPGPGNPAGISMIYGATTWTGWSDSVYVKRDSGDCTPSSTSCRIVVNADSTLRNSGATAVAWYEKFNRNQPGAEGVPQPPYANDQHPYLIWNLYRVDSAGRIRQIGASGVKHAFYTVNFACTDPGCGPGHVIYPQCEDTYSNYNNDGSTYLGPRSEIVPHTAVWGRCGSVYDANCDGVNDDGSGAQDLFQYRMLVDESDLLPPKSTGARYYLEYWYVVRDDDAIYDSMAYREVAFTKSDLGTTPPSAAWDVDLVGDVPAGADYHDGPALNHWLSPAVALVNAVNTELATPLGRVRVAVRVRAAGSGHWRYEFALANFDYAHAQVDPAHPTEPNLQLDANHGFVRFSVPLAAGTTVSDLRFDDADLDGGNDWSVATTTNAVTWSAPSGANSLDWGMLYHFEFVSTAPPADMDLGLVGTATTSEGELPYVVPIRFGDTIFVDGYDWIE</sequence>